<protein>
    <submittedName>
        <fullName evidence="1">Uncharacterized protein</fullName>
    </submittedName>
</protein>
<accession>A0A8T9QJF7</accession>
<evidence type="ECO:0000313" key="1">
    <source>
        <dbReference type="EMBL" id="UOQ74913.1"/>
    </source>
</evidence>
<dbReference type="Proteomes" id="UP000831796">
    <property type="component" value="Chromosome"/>
</dbReference>
<dbReference type="KEGG" id="hcu:MUN79_14210"/>
<dbReference type="AlphaFoldDB" id="A0A8T9QJF7"/>
<evidence type="ECO:0000313" key="2">
    <source>
        <dbReference type="Proteomes" id="UP000831796"/>
    </source>
</evidence>
<sequence>MHAGARPVFRAIAPANKGELPRLAARRQVGAVDLFLVQANMPALVTTYLGSAPVLSSPATSAPGTSVVSWYLRRGTGVPLLITPENFAVQVAAFLADDKELAAKVAAGAPGHRFAELEDLIQRYNHRARR</sequence>
<gene>
    <name evidence="1" type="ORF">MUN79_14210</name>
</gene>
<proteinExistence type="predicted"/>
<reference evidence="1" key="1">
    <citation type="submission" date="2022-04" db="EMBL/GenBank/DDBJ databases">
        <title>Hymenobacter sp. isolated from the air.</title>
        <authorList>
            <person name="Won M."/>
            <person name="Lee C.-M."/>
            <person name="Woen H.-Y."/>
            <person name="Kwon S.-W."/>
        </authorList>
    </citation>
    <scope>NUCLEOTIDE SEQUENCE</scope>
    <source>
        <strain evidence="1">5116S-3</strain>
    </source>
</reference>
<name>A0A8T9QJF7_9BACT</name>
<keyword evidence="2" id="KW-1185">Reference proteome</keyword>
<dbReference type="EMBL" id="CP095046">
    <property type="protein sequence ID" value="UOQ74913.1"/>
    <property type="molecule type" value="Genomic_DNA"/>
</dbReference>
<dbReference type="RefSeq" id="WP_244678249.1">
    <property type="nucleotide sequence ID" value="NZ_CP095046.1"/>
</dbReference>
<organism evidence="1 2">
    <name type="scientific">Hymenobacter cellulosilyticus</name>
    <dbReference type="NCBI Taxonomy" id="2932248"/>
    <lineage>
        <taxon>Bacteria</taxon>
        <taxon>Pseudomonadati</taxon>
        <taxon>Bacteroidota</taxon>
        <taxon>Cytophagia</taxon>
        <taxon>Cytophagales</taxon>
        <taxon>Hymenobacteraceae</taxon>
        <taxon>Hymenobacter</taxon>
    </lineage>
</organism>